<feature type="transmembrane region" description="Helical" evidence="1">
    <location>
        <begin position="187"/>
        <end position="205"/>
    </location>
</feature>
<feature type="transmembrane region" description="Helical" evidence="1">
    <location>
        <begin position="61"/>
        <end position="83"/>
    </location>
</feature>
<feature type="transmembrane region" description="Helical" evidence="1">
    <location>
        <begin position="123"/>
        <end position="142"/>
    </location>
</feature>
<feature type="transmembrane region" description="Helical" evidence="1">
    <location>
        <begin position="7"/>
        <end position="24"/>
    </location>
</feature>
<reference evidence="3" key="1">
    <citation type="submission" date="2020-05" db="EMBL/GenBank/DDBJ databases">
        <authorList>
            <person name="Chiriac C."/>
            <person name="Salcher M."/>
            <person name="Ghai R."/>
            <person name="Kavagutti S V."/>
        </authorList>
    </citation>
    <scope>NUCLEOTIDE SEQUENCE</scope>
</reference>
<protein>
    <submittedName>
        <fullName evidence="3">Unannotated protein</fullName>
    </submittedName>
</protein>
<dbReference type="InterPro" id="IPR050469">
    <property type="entry name" value="Diguanylate_Cyclase"/>
</dbReference>
<evidence type="ECO:0000259" key="2">
    <source>
        <dbReference type="PROSITE" id="PS50887"/>
    </source>
</evidence>
<dbReference type="EMBL" id="CAFBNG010000137">
    <property type="protein sequence ID" value="CAB4942857.1"/>
    <property type="molecule type" value="Genomic_DNA"/>
</dbReference>
<dbReference type="CDD" id="cd01949">
    <property type="entry name" value="GGDEF"/>
    <property type="match status" value="1"/>
</dbReference>
<dbReference type="PROSITE" id="PS50887">
    <property type="entry name" value="GGDEF"/>
    <property type="match status" value="1"/>
</dbReference>
<sequence length="458" mass="50490">MRTNRRVEVALTALLFLHATYKFFITDASLVVDLIGYNAIALAIGLLLIHNRQVIDRTALTALLLGFSFWLFGSLLASFAFFFDFNRAWFSAANFLYLCFYPCLVIGLPRSIRLPKKLSSTEFLDAAIVTAGLSSIGAALLIEPFFGKSSGDSVATFFAIFFPIADLILLTIGTSSLLAASINKRSITIISGLVLFVINDFSFLWELSHKRYQFGSIIDDGWLFGLLLITLGIAQRQEKLMASEVVPPILITFAIFSAATLLVLVALDSQRFPRFCIAPIGITLLLGFLRMAIALKSAESASVDRQLARVDELTGLANRREFIWQLQQSARIGTSSILLLDLDGFKEVNDQYGHEVGDELLRAIAHRFLRITPESDCLARLGGDEFALLHSGEISDAREFALALRATLSYPFEIQKQLINVGVSIGVVSHNGGEDLLARVDEAMYRAKREGSGVEVMI</sequence>
<dbReference type="Pfam" id="PF00990">
    <property type="entry name" value="GGDEF"/>
    <property type="match status" value="1"/>
</dbReference>
<feature type="transmembrane region" description="Helical" evidence="1">
    <location>
        <begin position="89"/>
        <end position="111"/>
    </location>
</feature>
<organism evidence="3">
    <name type="scientific">freshwater metagenome</name>
    <dbReference type="NCBI Taxonomy" id="449393"/>
    <lineage>
        <taxon>unclassified sequences</taxon>
        <taxon>metagenomes</taxon>
        <taxon>ecological metagenomes</taxon>
    </lineage>
</organism>
<dbReference type="NCBIfam" id="TIGR00254">
    <property type="entry name" value="GGDEF"/>
    <property type="match status" value="1"/>
</dbReference>
<feature type="transmembrane region" description="Helical" evidence="1">
    <location>
        <begin position="272"/>
        <end position="295"/>
    </location>
</feature>
<evidence type="ECO:0000313" key="3">
    <source>
        <dbReference type="EMBL" id="CAB4942857.1"/>
    </source>
</evidence>
<dbReference type="PANTHER" id="PTHR45138:SF9">
    <property type="entry name" value="DIGUANYLATE CYCLASE DGCM-RELATED"/>
    <property type="match status" value="1"/>
</dbReference>
<accession>A0A6J7JJ46</accession>
<dbReference type="AlphaFoldDB" id="A0A6J7JJ46"/>
<gene>
    <name evidence="3" type="ORF">UFOPK3774_00742</name>
</gene>
<keyword evidence="1" id="KW-1133">Transmembrane helix</keyword>
<dbReference type="GO" id="GO:0052621">
    <property type="term" value="F:diguanylate cyclase activity"/>
    <property type="evidence" value="ECO:0007669"/>
    <property type="project" value="TreeGrafter"/>
</dbReference>
<dbReference type="GO" id="GO:1902201">
    <property type="term" value="P:negative regulation of bacterial-type flagellum-dependent cell motility"/>
    <property type="evidence" value="ECO:0007669"/>
    <property type="project" value="TreeGrafter"/>
</dbReference>
<keyword evidence="1" id="KW-0812">Transmembrane</keyword>
<dbReference type="SMART" id="SM00267">
    <property type="entry name" value="GGDEF"/>
    <property type="match status" value="1"/>
</dbReference>
<name>A0A6J7JJ46_9ZZZZ</name>
<feature type="transmembrane region" description="Helical" evidence="1">
    <location>
        <begin position="245"/>
        <end position="266"/>
    </location>
</feature>
<feature type="domain" description="GGDEF" evidence="2">
    <location>
        <begin position="333"/>
        <end position="458"/>
    </location>
</feature>
<proteinExistence type="predicted"/>
<dbReference type="GO" id="GO:0043709">
    <property type="term" value="P:cell adhesion involved in single-species biofilm formation"/>
    <property type="evidence" value="ECO:0007669"/>
    <property type="project" value="TreeGrafter"/>
</dbReference>
<feature type="transmembrane region" description="Helical" evidence="1">
    <location>
        <begin position="30"/>
        <end position="49"/>
    </location>
</feature>
<dbReference type="PANTHER" id="PTHR45138">
    <property type="entry name" value="REGULATORY COMPONENTS OF SENSORY TRANSDUCTION SYSTEM"/>
    <property type="match status" value="1"/>
</dbReference>
<dbReference type="SUPFAM" id="SSF55073">
    <property type="entry name" value="Nucleotide cyclase"/>
    <property type="match status" value="1"/>
</dbReference>
<feature type="transmembrane region" description="Helical" evidence="1">
    <location>
        <begin position="154"/>
        <end position="180"/>
    </location>
</feature>
<dbReference type="InterPro" id="IPR043128">
    <property type="entry name" value="Rev_trsase/Diguanyl_cyclase"/>
</dbReference>
<dbReference type="InterPro" id="IPR000160">
    <property type="entry name" value="GGDEF_dom"/>
</dbReference>
<dbReference type="InterPro" id="IPR029787">
    <property type="entry name" value="Nucleotide_cyclase"/>
</dbReference>
<evidence type="ECO:0000256" key="1">
    <source>
        <dbReference type="SAM" id="Phobius"/>
    </source>
</evidence>
<dbReference type="GO" id="GO:0005886">
    <property type="term" value="C:plasma membrane"/>
    <property type="evidence" value="ECO:0007669"/>
    <property type="project" value="TreeGrafter"/>
</dbReference>
<keyword evidence="1" id="KW-0472">Membrane</keyword>
<dbReference type="Gene3D" id="3.30.70.270">
    <property type="match status" value="1"/>
</dbReference>